<organism evidence="1 2">
    <name type="scientific">Catharanthus roseus</name>
    <name type="common">Madagascar periwinkle</name>
    <name type="synonym">Vinca rosea</name>
    <dbReference type="NCBI Taxonomy" id="4058"/>
    <lineage>
        <taxon>Eukaryota</taxon>
        <taxon>Viridiplantae</taxon>
        <taxon>Streptophyta</taxon>
        <taxon>Embryophyta</taxon>
        <taxon>Tracheophyta</taxon>
        <taxon>Spermatophyta</taxon>
        <taxon>Magnoliopsida</taxon>
        <taxon>eudicotyledons</taxon>
        <taxon>Gunneridae</taxon>
        <taxon>Pentapetalae</taxon>
        <taxon>asterids</taxon>
        <taxon>lamiids</taxon>
        <taxon>Gentianales</taxon>
        <taxon>Apocynaceae</taxon>
        <taxon>Rauvolfioideae</taxon>
        <taxon>Vinceae</taxon>
        <taxon>Catharanthinae</taxon>
        <taxon>Catharanthus</taxon>
    </lineage>
</organism>
<sequence>MAYAKTMTRFLDDNEYKAATNYILLNCNEKYTTELRMRFPSLTEGDIQTRISERFSLWLREEAEQVTYVSHSTTKRQKNDWWAIIKSRPHILEVLLIDVPFQEDVDIDIGTLVHETGDLESIEIRGRNSIGDEDDSNEYEEEVEWESNDEEEEEEFHSEANSET</sequence>
<dbReference type="Proteomes" id="UP001060085">
    <property type="component" value="Linkage Group LG08"/>
</dbReference>
<dbReference type="EMBL" id="CM044708">
    <property type="protein sequence ID" value="KAI5648167.1"/>
    <property type="molecule type" value="Genomic_DNA"/>
</dbReference>
<keyword evidence="2" id="KW-1185">Reference proteome</keyword>
<proteinExistence type="predicted"/>
<accession>A0ACB9ZPN6</accession>
<comment type="caution">
    <text evidence="1">The sequence shown here is derived from an EMBL/GenBank/DDBJ whole genome shotgun (WGS) entry which is preliminary data.</text>
</comment>
<reference evidence="2" key="1">
    <citation type="journal article" date="2023" name="Nat. Plants">
        <title>Single-cell RNA sequencing provides a high-resolution roadmap for understanding the multicellular compartmentation of specialized metabolism.</title>
        <authorList>
            <person name="Sun S."/>
            <person name="Shen X."/>
            <person name="Li Y."/>
            <person name="Li Y."/>
            <person name="Wang S."/>
            <person name="Li R."/>
            <person name="Zhang H."/>
            <person name="Shen G."/>
            <person name="Guo B."/>
            <person name="Wei J."/>
            <person name="Xu J."/>
            <person name="St-Pierre B."/>
            <person name="Chen S."/>
            <person name="Sun C."/>
        </authorList>
    </citation>
    <scope>NUCLEOTIDE SEQUENCE [LARGE SCALE GENOMIC DNA]</scope>
</reference>
<evidence type="ECO:0000313" key="1">
    <source>
        <dbReference type="EMBL" id="KAI5648167.1"/>
    </source>
</evidence>
<evidence type="ECO:0000313" key="2">
    <source>
        <dbReference type="Proteomes" id="UP001060085"/>
    </source>
</evidence>
<protein>
    <submittedName>
        <fullName evidence="1">Uncharacterized protein</fullName>
    </submittedName>
</protein>
<gene>
    <name evidence="1" type="ORF">M9H77_34172</name>
</gene>
<name>A0ACB9ZPN6_CATRO</name>